<dbReference type="AlphaFoldDB" id="A0AAV0D3V9"/>
<organism evidence="2 3">
    <name type="scientific">Cuscuta epithymum</name>
    <dbReference type="NCBI Taxonomy" id="186058"/>
    <lineage>
        <taxon>Eukaryota</taxon>
        <taxon>Viridiplantae</taxon>
        <taxon>Streptophyta</taxon>
        <taxon>Embryophyta</taxon>
        <taxon>Tracheophyta</taxon>
        <taxon>Spermatophyta</taxon>
        <taxon>Magnoliopsida</taxon>
        <taxon>eudicotyledons</taxon>
        <taxon>Gunneridae</taxon>
        <taxon>Pentapetalae</taxon>
        <taxon>asterids</taxon>
        <taxon>lamiids</taxon>
        <taxon>Solanales</taxon>
        <taxon>Convolvulaceae</taxon>
        <taxon>Cuscuteae</taxon>
        <taxon>Cuscuta</taxon>
        <taxon>Cuscuta subgen. Cuscuta</taxon>
    </lineage>
</organism>
<evidence type="ECO:0000313" key="3">
    <source>
        <dbReference type="Proteomes" id="UP001152523"/>
    </source>
</evidence>
<keyword evidence="1" id="KW-1133">Transmembrane helix</keyword>
<keyword evidence="1" id="KW-0472">Membrane</keyword>
<keyword evidence="3" id="KW-1185">Reference proteome</keyword>
<feature type="transmembrane region" description="Helical" evidence="1">
    <location>
        <begin position="227"/>
        <end position="250"/>
    </location>
</feature>
<feature type="transmembrane region" description="Helical" evidence="1">
    <location>
        <begin position="262"/>
        <end position="283"/>
    </location>
</feature>
<dbReference type="PANTHER" id="PTHR12242">
    <property type="entry name" value="OS02G0130600 PROTEIN-RELATED"/>
    <property type="match status" value="1"/>
</dbReference>
<evidence type="ECO:0008006" key="4">
    <source>
        <dbReference type="Google" id="ProtNLM"/>
    </source>
</evidence>
<dbReference type="GO" id="GO:0016020">
    <property type="term" value="C:membrane"/>
    <property type="evidence" value="ECO:0007669"/>
    <property type="project" value="TreeGrafter"/>
</dbReference>
<feature type="transmembrane region" description="Helical" evidence="1">
    <location>
        <begin position="131"/>
        <end position="155"/>
    </location>
</feature>
<name>A0AAV0D3V9_9ASTE</name>
<feature type="transmembrane region" description="Helical" evidence="1">
    <location>
        <begin position="290"/>
        <end position="317"/>
    </location>
</feature>
<accession>A0AAV0D3V9</accession>
<evidence type="ECO:0000256" key="1">
    <source>
        <dbReference type="SAM" id="Phobius"/>
    </source>
</evidence>
<gene>
    <name evidence="2" type="ORF">CEPIT_LOCUS10356</name>
</gene>
<reference evidence="2" key="1">
    <citation type="submission" date="2022-07" db="EMBL/GenBank/DDBJ databases">
        <authorList>
            <person name="Macas J."/>
            <person name="Novak P."/>
            <person name="Neumann P."/>
        </authorList>
    </citation>
    <scope>NUCLEOTIDE SEQUENCE</scope>
</reference>
<feature type="transmembrane region" description="Helical" evidence="1">
    <location>
        <begin position="329"/>
        <end position="349"/>
    </location>
</feature>
<keyword evidence="1" id="KW-0812">Transmembrane</keyword>
<proteinExistence type="predicted"/>
<dbReference type="PANTHER" id="PTHR12242:SF29">
    <property type="entry name" value="TRANSMEMBRANE PROTEIN"/>
    <property type="match status" value="1"/>
</dbReference>
<dbReference type="EMBL" id="CAMAPF010000059">
    <property type="protein sequence ID" value="CAH9088133.1"/>
    <property type="molecule type" value="Genomic_DNA"/>
</dbReference>
<comment type="caution">
    <text evidence="2">The sequence shown here is derived from an EMBL/GenBank/DDBJ whole genome shotgun (WGS) entry which is preliminary data.</text>
</comment>
<dbReference type="Proteomes" id="UP001152523">
    <property type="component" value="Unassembled WGS sequence"/>
</dbReference>
<protein>
    <recommendedName>
        <fullName evidence="4">Transmembrane protein</fullName>
    </recommendedName>
</protein>
<sequence length="366" mass="42375">MRQMKTLFVYVHVGEEGNMMQQLLVNRDTASLGYWLDWRVFFCGTMVIFFMFIAFFLLWKYEWSAVKDESGGRYADDQRQWEEGKAAAAAAWRPCVKEVNPFCLLAFRLVSFCLLLATFSCHVVVYGGSLFYYYTQWTFTLVTIYFGFGSVLSIYGCSQYIKATMTVINDDDDRWKEGLEDKLLITASAGEYCNGDHHHHHVMKRELTDDCHNTDIYPKRAALLCGYIFQVLFQIGGGAVVLTDIVYWFIIFPTLDDSDLTLLTVVAHSLNMLLLGDASFNCLPFPWFRIAYFIFWTGAYVLSQWIVHALQSIWWPYPFLDLSTPNAPLWYLVVALMHIPCYGTVVLLVELKKWVLSKYLPSYVVF</sequence>
<feature type="transmembrane region" description="Helical" evidence="1">
    <location>
        <begin position="38"/>
        <end position="59"/>
    </location>
</feature>
<feature type="transmembrane region" description="Helical" evidence="1">
    <location>
        <begin position="102"/>
        <end position="125"/>
    </location>
</feature>
<evidence type="ECO:0000313" key="2">
    <source>
        <dbReference type="EMBL" id="CAH9088133.1"/>
    </source>
</evidence>